<accession>A0A9W3CB08</accession>
<evidence type="ECO:0000256" key="1">
    <source>
        <dbReference type="ARBA" id="ARBA00022723"/>
    </source>
</evidence>
<feature type="domain" description="Fe2OG dioxygenase" evidence="5">
    <location>
        <begin position="104"/>
        <end position="215"/>
    </location>
</feature>
<dbReference type="RefSeq" id="XP_056848664.1">
    <property type="nucleotide sequence ID" value="XM_056992684.1"/>
</dbReference>
<dbReference type="Gene3D" id="2.60.120.330">
    <property type="entry name" value="B-lactam Antibiotic, Isopenicillin N Synthase, Chain"/>
    <property type="match status" value="2"/>
</dbReference>
<gene>
    <name evidence="7" type="primary">LOC108820612</name>
    <name evidence="8" type="synonym">LOC130504960</name>
</gene>
<proteinExistence type="inferred from homology"/>
<reference evidence="7 8" key="2">
    <citation type="submission" date="2025-04" db="UniProtKB">
        <authorList>
            <consortium name="RefSeq"/>
        </authorList>
    </citation>
    <scope>IDENTIFICATION</scope>
    <source>
        <tissue evidence="7 8">Leaf</tissue>
    </source>
</reference>
<keyword evidence="3 4" id="KW-0408">Iron</keyword>
<dbReference type="GeneID" id="108820612"/>
<comment type="similarity">
    <text evidence="4">Belongs to the iron/ascorbate-dependent oxidoreductase family.</text>
</comment>
<dbReference type="Pfam" id="PF14226">
    <property type="entry name" value="DIOX_N"/>
    <property type="match status" value="1"/>
</dbReference>
<dbReference type="SUPFAM" id="SSF51197">
    <property type="entry name" value="Clavaminate synthase-like"/>
    <property type="match status" value="1"/>
</dbReference>
<protein>
    <submittedName>
        <fullName evidence="7">Uncharacterized protein LOC108820612 isoform X2</fullName>
    </submittedName>
    <submittedName>
        <fullName evidence="8">Uncharacterized protein LOC130504960 isoform X2</fullName>
    </submittedName>
</protein>
<evidence type="ECO:0000313" key="6">
    <source>
        <dbReference type="Proteomes" id="UP000504610"/>
    </source>
</evidence>
<name>A0A9W3CB08_RAPSA</name>
<dbReference type="RefSeq" id="XP_056855549.1">
    <property type="nucleotide sequence ID" value="XM_056999569.1"/>
</dbReference>
<evidence type="ECO:0000256" key="4">
    <source>
        <dbReference type="RuleBase" id="RU003682"/>
    </source>
</evidence>
<evidence type="ECO:0000256" key="3">
    <source>
        <dbReference type="ARBA" id="ARBA00023004"/>
    </source>
</evidence>
<dbReference type="PANTHER" id="PTHR10209">
    <property type="entry name" value="OXIDOREDUCTASE, 2OG-FE II OXYGENASE FAMILY PROTEIN"/>
    <property type="match status" value="1"/>
</dbReference>
<sequence>METSLVLPIIDISSPDKISSSTAKLIRKACLEHGFFYVKNHGISEELMEEVLRESKSFFNLPLDEKMSLLRRDLLGYTPLHAEKLDPSLTSSTGDSKESFYFGSLEGALAQRYPNQWPPEGEVISWDVETYGASAHSDYGMVTLLLTDGVPGLQVCRDKSRQPRVWEDVPGIRGAFIVNIGDMMERWTNGLFRSTLHRVMPVGKERYSVVFFLDPNPDCHVECLESCCSETSPPRFPPILAGDYIKERFRLTYES</sequence>
<evidence type="ECO:0000313" key="8">
    <source>
        <dbReference type="RefSeq" id="XP_056855549.1"/>
    </source>
</evidence>
<dbReference type="Proteomes" id="UP000504610">
    <property type="component" value="Chromosome 8"/>
</dbReference>
<evidence type="ECO:0000259" key="5">
    <source>
        <dbReference type="PROSITE" id="PS51471"/>
    </source>
</evidence>
<dbReference type="InterPro" id="IPR005123">
    <property type="entry name" value="Oxoglu/Fe-dep_dioxygenase_dom"/>
</dbReference>
<keyword evidence="6" id="KW-1185">Reference proteome</keyword>
<keyword evidence="1 4" id="KW-0479">Metal-binding</keyword>
<dbReference type="PANTHER" id="PTHR10209:SF590">
    <property type="entry name" value="2-OXOGLUTARATE (2OG) AND FE(II)-DEPENDENT OXYGENASE SUPERFAMILY PROTEIN"/>
    <property type="match status" value="1"/>
</dbReference>
<evidence type="ECO:0000313" key="7">
    <source>
        <dbReference type="RefSeq" id="XP_056848664.1"/>
    </source>
</evidence>
<dbReference type="GO" id="GO:0046872">
    <property type="term" value="F:metal ion binding"/>
    <property type="evidence" value="ECO:0007669"/>
    <property type="project" value="UniProtKB-KW"/>
</dbReference>
<reference evidence="6" key="1">
    <citation type="journal article" date="2019" name="Database">
        <title>The radish genome database (RadishGD): an integrated information resource for radish genomics.</title>
        <authorList>
            <person name="Yu H.J."/>
            <person name="Baek S."/>
            <person name="Lee Y.J."/>
            <person name="Cho A."/>
            <person name="Mun J.H."/>
        </authorList>
    </citation>
    <scope>NUCLEOTIDE SEQUENCE [LARGE SCALE GENOMIC DNA]</scope>
    <source>
        <strain evidence="6">cv. WK10039</strain>
    </source>
</reference>
<evidence type="ECO:0000256" key="2">
    <source>
        <dbReference type="ARBA" id="ARBA00023002"/>
    </source>
</evidence>
<dbReference type="AlphaFoldDB" id="A0A9W3CB08"/>
<dbReference type="InterPro" id="IPR027443">
    <property type="entry name" value="IPNS-like_sf"/>
</dbReference>
<dbReference type="GO" id="GO:0051213">
    <property type="term" value="F:dioxygenase activity"/>
    <property type="evidence" value="ECO:0007669"/>
    <property type="project" value="UniProtKB-ARBA"/>
</dbReference>
<keyword evidence="2 4" id="KW-0560">Oxidoreductase</keyword>
<dbReference type="InterPro" id="IPR026992">
    <property type="entry name" value="DIOX_N"/>
</dbReference>
<dbReference type="PROSITE" id="PS51471">
    <property type="entry name" value="FE2OG_OXY"/>
    <property type="match status" value="1"/>
</dbReference>
<organism evidence="6 7">
    <name type="scientific">Raphanus sativus</name>
    <name type="common">Radish</name>
    <name type="synonym">Raphanus raphanistrum var. sativus</name>
    <dbReference type="NCBI Taxonomy" id="3726"/>
    <lineage>
        <taxon>Eukaryota</taxon>
        <taxon>Viridiplantae</taxon>
        <taxon>Streptophyta</taxon>
        <taxon>Embryophyta</taxon>
        <taxon>Tracheophyta</taxon>
        <taxon>Spermatophyta</taxon>
        <taxon>Magnoliopsida</taxon>
        <taxon>eudicotyledons</taxon>
        <taxon>Gunneridae</taxon>
        <taxon>Pentapetalae</taxon>
        <taxon>rosids</taxon>
        <taxon>malvids</taxon>
        <taxon>Brassicales</taxon>
        <taxon>Brassicaceae</taxon>
        <taxon>Brassiceae</taxon>
        <taxon>Raphanus</taxon>
    </lineage>
</organism>